<evidence type="ECO:0000256" key="1">
    <source>
        <dbReference type="SAM" id="MobiDB-lite"/>
    </source>
</evidence>
<keyword evidence="3" id="KW-1185">Reference proteome</keyword>
<protein>
    <submittedName>
        <fullName evidence="2">Uncharacterized protein</fullName>
    </submittedName>
</protein>
<organism evidence="2 3">
    <name type="scientific">Clohesyomyces aquaticus</name>
    <dbReference type="NCBI Taxonomy" id="1231657"/>
    <lineage>
        <taxon>Eukaryota</taxon>
        <taxon>Fungi</taxon>
        <taxon>Dikarya</taxon>
        <taxon>Ascomycota</taxon>
        <taxon>Pezizomycotina</taxon>
        <taxon>Dothideomycetes</taxon>
        <taxon>Pleosporomycetidae</taxon>
        <taxon>Pleosporales</taxon>
        <taxon>Lindgomycetaceae</taxon>
        <taxon>Clohesyomyces</taxon>
    </lineage>
</organism>
<evidence type="ECO:0000313" key="2">
    <source>
        <dbReference type="EMBL" id="ORY17928.1"/>
    </source>
</evidence>
<name>A0A1Y2A5Z4_9PLEO</name>
<sequence>MSFVQKMRGTAPSLGKKTHFPQQYGNEVVTRQEAMPNRPEPSGANAFADSAKYDPRKHGLIDLRPDLNEMADWVMVPPTKTVQGRKTAAVKNRDANAPRYYLRSMSRGSNVSYPNNVHHDSGHGAEVSFHPFINGVTSGSASGKGKAVKNHQLAAKASQHLAPSDLSKPHVFDDSEDFVIVEKPMKRDVPSRLQASQAKLKRKASPVDYDDAARSWGVTSRTYGPPQGAPLLTDKRRKVDLGKCGNPLTMSVTNIVAGPVRYAWGTSKPRRAYRNLMLYFPQRRPIPCPTHVSYCNETGGITNISIRDREDDMVDIGIFTENPMCMRSGRTVPDSPAFSGHVQAPSQDVHMFGA</sequence>
<dbReference type="EMBL" id="MCFA01000009">
    <property type="protein sequence ID" value="ORY17928.1"/>
    <property type="molecule type" value="Genomic_DNA"/>
</dbReference>
<dbReference type="AlphaFoldDB" id="A0A1Y2A5Z4"/>
<feature type="region of interest" description="Disordered" evidence="1">
    <location>
        <begin position="1"/>
        <end position="23"/>
    </location>
</feature>
<accession>A0A1Y2A5Z4</accession>
<proteinExistence type="predicted"/>
<gene>
    <name evidence="2" type="ORF">BCR34DRAFT_376820</name>
</gene>
<comment type="caution">
    <text evidence="2">The sequence shown here is derived from an EMBL/GenBank/DDBJ whole genome shotgun (WGS) entry which is preliminary data.</text>
</comment>
<evidence type="ECO:0000313" key="3">
    <source>
        <dbReference type="Proteomes" id="UP000193144"/>
    </source>
</evidence>
<reference evidence="2 3" key="1">
    <citation type="submission" date="2016-07" db="EMBL/GenBank/DDBJ databases">
        <title>Pervasive Adenine N6-methylation of Active Genes in Fungi.</title>
        <authorList>
            <consortium name="DOE Joint Genome Institute"/>
            <person name="Mondo S.J."/>
            <person name="Dannebaum R.O."/>
            <person name="Kuo R.C."/>
            <person name="Labutti K."/>
            <person name="Haridas S."/>
            <person name="Kuo A."/>
            <person name="Salamov A."/>
            <person name="Ahrendt S.R."/>
            <person name="Lipzen A."/>
            <person name="Sullivan W."/>
            <person name="Andreopoulos W.B."/>
            <person name="Clum A."/>
            <person name="Lindquist E."/>
            <person name="Daum C."/>
            <person name="Ramamoorthy G.K."/>
            <person name="Gryganskyi A."/>
            <person name="Culley D."/>
            <person name="Magnuson J.K."/>
            <person name="James T.Y."/>
            <person name="O'Malley M.A."/>
            <person name="Stajich J.E."/>
            <person name="Spatafora J.W."/>
            <person name="Visel A."/>
            <person name="Grigoriev I.V."/>
        </authorList>
    </citation>
    <scope>NUCLEOTIDE SEQUENCE [LARGE SCALE GENOMIC DNA]</scope>
    <source>
        <strain evidence="2 3">CBS 115471</strain>
    </source>
</reference>
<dbReference type="Proteomes" id="UP000193144">
    <property type="component" value="Unassembled WGS sequence"/>
</dbReference>